<feature type="domain" description="Surface-adhesin protein E-like" evidence="3">
    <location>
        <begin position="21"/>
        <end position="116"/>
    </location>
</feature>
<keyword evidence="1" id="KW-0175">Coiled coil</keyword>
<dbReference type="SUPFAM" id="SSF74653">
    <property type="entry name" value="TolA/TonB C-terminal domain"/>
    <property type="match status" value="1"/>
</dbReference>
<keyword evidence="2" id="KW-0732">Signal</keyword>
<dbReference type="Pfam" id="PF16747">
    <property type="entry name" value="Adhesin_E"/>
    <property type="match status" value="1"/>
</dbReference>
<evidence type="ECO:0000256" key="2">
    <source>
        <dbReference type="SAM" id="SignalP"/>
    </source>
</evidence>
<dbReference type="OrthoDB" id="9779830at2"/>
<proteinExistence type="predicted"/>
<accession>A0A0M4LRA6</accession>
<dbReference type="InterPro" id="IPR031939">
    <property type="entry name" value="Adhesin_E-like"/>
</dbReference>
<evidence type="ECO:0000313" key="4">
    <source>
        <dbReference type="EMBL" id="ALE02684.1"/>
    </source>
</evidence>
<dbReference type="AlphaFoldDB" id="A0A0M4LRA6"/>
<feature type="coiled-coil region" evidence="1">
    <location>
        <begin position="122"/>
        <end position="149"/>
    </location>
</feature>
<dbReference type="RefSeq" id="WP_053820095.1">
    <property type="nucleotide sequence ID" value="NZ_CP006911.1"/>
</dbReference>
<evidence type="ECO:0000313" key="5">
    <source>
        <dbReference type="Proteomes" id="UP000068905"/>
    </source>
</evidence>
<organism evidence="4 5">
    <name type="scientific">Candidatus Pseudothioglobus singularis PS1</name>
    <dbReference type="NCBI Taxonomy" id="1125411"/>
    <lineage>
        <taxon>Bacteria</taxon>
        <taxon>Pseudomonadati</taxon>
        <taxon>Pseudomonadota</taxon>
        <taxon>Gammaproteobacteria</taxon>
        <taxon>Candidatus Pseudothioglobaceae</taxon>
        <taxon>Candidatus Pseudothioglobus</taxon>
    </lineage>
</organism>
<dbReference type="Gene3D" id="3.30.1150.10">
    <property type="match status" value="1"/>
</dbReference>
<evidence type="ECO:0000256" key="1">
    <source>
        <dbReference type="SAM" id="Coils"/>
    </source>
</evidence>
<dbReference type="EMBL" id="CP006911">
    <property type="protein sequence ID" value="ALE02684.1"/>
    <property type="molecule type" value="Genomic_DNA"/>
</dbReference>
<sequence length="257" mass="29032">MKKISLLLISLFVSLGAHSEWTNVLPGNNASLYIDFETLEEKDGFIYWWYMDTWSTGSEKTYAQGDCNLKGFKVNKRSRFPFPMGEGEGVEKEVVSAWEYYAPNSGFDVLLSFICEMSRLSSEEKAERIEVLNKRNEEFERQRKEALNMKNSTQVTNSNSSYVKAITTKIKSSWKYDKADTNWSCNVQINQAMNGAIEGVKILGCDVGSIEDSSAAKSKSQAFGNSIRRAVFKSSPLPLPQNQADFKKKLIIKFSAN</sequence>
<dbReference type="Proteomes" id="UP000068905">
    <property type="component" value="Chromosome"/>
</dbReference>
<reference evidence="4 5" key="1">
    <citation type="journal article" date="2015" name="Genome Announc.">
        <title>Genome Sequence of 'Candidatus Thioglobus singularis' Strain PS1, a Mixotroph from the SUP05 Clade of Marine Gammaproteobacteria.</title>
        <authorList>
            <person name="Marshall K.T."/>
            <person name="Morris R.M."/>
        </authorList>
    </citation>
    <scope>NUCLEOTIDE SEQUENCE [LARGE SCALE GENOMIC DNA]</scope>
    <source>
        <strain evidence="4 5">PS1</strain>
    </source>
</reference>
<name>A0A0M4LRA6_9GAMM</name>
<gene>
    <name evidence="4" type="ORF">W908_04470</name>
</gene>
<evidence type="ECO:0000259" key="3">
    <source>
        <dbReference type="Pfam" id="PF16747"/>
    </source>
</evidence>
<keyword evidence="5" id="KW-1185">Reference proteome</keyword>
<feature type="signal peptide" evidence="2">
    <location>
        <begin position="1"/>
        <end position="19"/>
    </location>
</feature>
<protein>
    <recommendedName>
        <fullName evidence="3">Surface-adhesin protein E-like domain-containing protein</fullName>
    </recommendedName>
</protein>
<dbReference type="KEGG" id="tsn:W908_04470"/>
<feature type="chain" id="PRO_5005798140" description="Surface-adhesin protein E-like domain-containing protein" evidence="2">
    <location>
        <begin position="20"/>
        <end position="257"/>
    </location>
</feature>